<reference evidence="3 4" key="1">
    <citation type="submission" date="2024-10" db="EMBL/GenBank/DDBJ databases">
        <title>The Natural Products Discovery Center: Release of the First 8490 Sequenced Strains for Exploring Actinobacteria Biosynthetic Diversity.</title>
        <authorList>
            <person name="Kalkreuter E."/>
            <person name="Kautsar S.A."/>
            <person name="Yang D."/>
            <person name="Bader C.D."/>
            <person name="Teijaro C.N."/>
            <person name="Fluegel L."/>
            <person name="Davis C.M."/>
            <person name="Simpson J.R."/>
            <person name="Lauterbach L."/>
            <person name="Steele A.D."/>
            <person name="Gui C."/>
            <person name="Meng S."/>
            <person name="Li G."/>
            <person name="Viehrig K."/>
            <person name="Ye F."/>
            <person name="Su P."/>
            <person name="Kiefer A.F."/>
            <person name="Nichols A."/>
            <person name="Cepeda A.J."/>
            <person name="Yan W."/>
            <person name="Fan B."/>
            <person name="Jiang Y."/>
            <person name="Adhikari A."/>
            <person name="Zheng C.-J."/>
            <person name="Schuster L."/>
            <person name="Cowan T.M."/>
            <person name="Smanski M.J."/>
            <person name="Chevrette M.G."/>
            <person name="De Carvalho L.P.S."/>
            <person name="Shen B."/>
        </authorList>
    </citation>
    <scope>NUCLEOTIDE SEQUENCE [LARGE SCALE GENOMIC DNA]</scope>
    <source>
        <strain evidence="3 4">NPDC049639</strain>
    </source>
</reference>
<evidence type="ECO:0000313" key="4">
    <source>
        <dbReference type="Proteomes" id="UP001612915"/>
    </source>
</evidence>
<dbReference type="Pfam" id="PF04168">
    <property type="entry name" value="Alpha-E"/>
    <property type="match status" value="1"/>
</dbReference>
<gene>
    <name evidence="3" type="ORF">ACIB24_01160</name>
</gene>
<evidence type="ECO:0000259" key="2">
    <source>
        <dbReference type="Pfam" id="PF14403"/>
    </source>
</evidence>
<keyword evidence="4" id="KW-1185">Reference proteome</keyword>
<comment type="caution">
    <text evidence="3">The sequence shown here is derived from an EMBL/GenBank/DDBJ whole genome shotgun (WGS) entry which is preliminary data.</text>
</comment>
<evidence type="ECO:0000313" key="3">
    <source>
        <dbReference type="EMBL" id="MFI7585666.1"/>
    </source>
</evidence>
<dbReference type="PANTHER" id="PTHR34595:SF2">
    <property type="entry name" value="BLR2978 PROTEIN"/>
    <property type="match status" value="1"/>
</dbReference>
<dbReference type="EMBL" id="JBITLV010000001">
    <property type="protein sequence ID" value="MFI7585666.1"/>
    <property type="molecule type" value="Genomic_DNA"/>
</dbReference>
<dbReference type="RefSeq" id="WP_398273941.1">
    <property type="nucleotide sequence ID" value="NZ_JBITLV010000001.1"/>
</dbReference>
<feature type="domain" description="Circularly permuted ATP-grasp type 2" evidence="2">
    <location>
        <begin position="96"/>
        <end position="470"/>
    </location>
</feature>
<sequence>MTAAPLEQHPDDGSVLEGYRTRRYAHPELRGADELLDPDGDVRSGWRDLAAAVDLLGTSGLQARIGQVRRLLQDDGVTYAPGDETVFGGWRLDPLPTIVSGPEWDELAAGLAQRGALLDAVLADVYGERRLIREGLLPPEVVYGHSGFLRQCDGILLPGDHQLILAATDLVRRPEGWYALGDRAQAPSGSGYAMQNRRIVSRVMPALYRDTQLRRLRSFFHTLRSALQAVAPRPGEMPRVVILTPGAPSETSFEHAFLSSLLGFPLVEGRDLQVRDEQVWFRSLGRPERVDVVLRRVDGWFCDPLELRGDSRLGVPGLLQAARAGNVSIVNPPGAGVLENGGLVPFLPRLAEVLLDEPLKLPSVPTWWCGHDASRRHVLANLGELVVRPIARGVGRANRFGWELSSRQLAALRARIEAEPHNWSAQERLEMSSTPVATAAGLEPRRLVLRAFAVAGPDGYTLMNGGLGRVGAEVASYDISNQSGASAKDVWVLADSDVDLADLAVVPAPLVQQPGAPELEVLDDVPVAAAATAAVPARVAEDLFWLGRYAERAEDAARLLRVASDLAADHAHAPGSVGHGSMTRMLRALTGVTTTFPGFLGEGAAERLEEPGPELLRLAVDTFLPGSLAHGVRHTIEAAYGVRELLSTDTFLVLSGMERALHELAQREEPELYLQPATSRVLEGLLALSGLAAESMVRDGGWFVMDAGRRIERSLQLVQLLRHALDPQLGGAEPLDGEELVLESVLIAAESVITMRRRVPGRPRAQAVLDLLLVDPDNPRGLAHQLDALDADLAGLEAGLAGSRDLPELDAARALVAGGVVVGEAADDRTALLARLEELSGVLSDLGYAVARTYFARVLPPRPLAVDGRETR</sequence>
<proteinExistence type="predicted"/>
<organism evidence="3 4">
    <name type="scientific">Spongisporangium articulatum</name>
    <dbReference type="NCBI Taxonomy" id="3362603"/>
    <lineage>
        <taxon>Bacteria</taxon>
        <taxon>Bacillati</taxon>
        <taxon>Actinomycetota</taxon>
        <taxon>Actinomycetes</taxon>
        <taxon>Kineosporiales</taxon>
        <taxon>Kineosporiaceae</taxon>
        <taxon>Spongisporangium</taxon>
    </lineage>
</organism>
<dbReference type="InterPro" id="IPR051680">
    <property type="entry name" value="ATP-dep_Glu-Cys_Ligase-2"/>
</dbReference>
<accession>A0ABW8AJB2</accession>
<dbReference type="Proteomes" id="UP001612915">
    <property type="component" value="Unassembled WGS sequence"/>
</dbReference>
<dbReference type="InterPro" id="IPR007296">
    <property type="entry name" value="DUF403"/>
</dbReference>
<protein>
    <submittedName>
        <fullName evidence="3">Circularly permuted type 2 ATP-grasp protein</fullName>
    </submittedName>
</protein>
<name>A0ABW8AJB2_9ACTN</name>
<dbReference type="Pfam" id="PF14403">
    <property type="entry name" value="CP_ATPgrasp_2"/>
    <property type="match status" value="1"/>
</dbReference>
<dbReference type="Gene3D" id="3.40.50.11290">
    <property type="match status" value="1"/>
</dbReference>
<dbReference type="PANTHER" id="PTHR34595">
    <property type="entry name" value="BLR5612 PROTEIN"/>
    <property type="match status" value="1"/>
</dbReference>
<dbReference type="SUPFAM" id="SSF56059">
    <property type="entry name" value="Glutathione synthetase ATP-binding domain-like"/>
    <property type="match status" value="1"/>
</dbReference>
<dbReference type="InterPro" id="IPR025841">
    <property type="entry name" value="CP_ATPgrasp_2"/>
</dbReference>
<feature type="domain" description="DUF403" evidence="1">
    <location>
        <begin position="536"/>
        <end position="855"/>
    </location>
</feature>
<dbReference type="Gene3D" id="3.30.1490.270">
    <property type="match status" value="1"/>
</dbReference>
<evidence type="ECO:0000259" key="1">
    <source>
        <dbReference type="Pfam" id="PF04168"/>
    </source>
</evidence>